<dbReference type="SUPFAM" id="SSF117074">
    <property type="entry name" value="Hypothetical protein PA1324"/>
    <property type="match status" value="1"/>
</dbReference>
<evidence type="ECO:0000256" key="3">
    <source>
        <dbReference type="ARBA" id="ARBA00022729"/>
    </source>
</evidence>
<dbReference type="Gene3D" id="2.60.40.740">
    <property type="match status" value="1"/>
</dbReference>
<dbReference type="PANTHER" id="PTHR34819:SF3">
    <property type="entry name" value="CELL SURFACE PROTEIN"/>
    <property type="match status" value="1"/>
</dbReference>
<gene>
    <name evidence="6" type="ORF">U732_3346</name>
</gene>
<evidence type="ECO:0000256" key="2">
    <source>
        <dbReference type="ARBA" id="ARBA00022525"/>
    </source>
</evidence>
<dbReference type="Pfam" id="PF17210">
    <property type="entry name" value="SdrD_B"/>
    <property type="match status" value="1"/>
</dbReference>
<evidence type="ECO:0000259" key="5">
    <source>
        <dbReference type="Pfam" id="PF17210"/>
    </source>
</evidence>
<dbReference type="InterPro" id="IPR033764">
    <property type="entry name" value="Sdr_B"/>
</dbReference>
<feature type="domain" description="DUF11" evidence="4">
    <location>
        <begin position="619"/>
        <end position="735"/>
    </location>
</feature>
<evidence type="ECO:0000313" key="6">
    <source>
        <dbReference type="EMBL" id="KIE46592.1"/>
    </source>
</evidence>
<feature type="domain" description="DUF11" evidence="4">
    <location>
        <begin position="1246"/>
        <end position="1360"/>
    </location>
</feature>
<dbReference type="InterPro" id="IPR001434">
    <property type="entry name" value="OmcB-like_DUF11"/>
</dbReference>
<protein>
    <submittedName>
        <fullName evidence="6">Uncharacterized protein</fullName>
    </submittedName>
</protein>
<feature type="domain" description="DUF11" evidence="4">
    <location>
        <begin position="744"/>
        <end position="859"/>
    </location>
</feature>
<dbReference type="InterPro" id="IPR047589">
    <property type="entry name" value="DUF11_rpt"/>
</dbReference>
<dbReference type="RefSeq" id="WP_236887401.1">
    <property type="nucleotide sequence ID" value="NZ_AYSO01000016.1"/>
</dbReference>
<evidence type="ECO:0000313" key="7">
    <source>
        <dbReference type="Proteomes" id="UP000031366"/>
    </source>
</evidence>
<comment type="subcellular location">
    <subcellularLocation>
        <location evidence="1">Secreted</location>
    </subcellularLocation>
</comment>
<feature type="domain" description="DUF11" evidence="4">
    <location>
        <begin position="1121"/>
        <end position="1235"/>
    </location>
</feature>
<feature type="domain" description="DUF11" evidence="4">
    <location>
        <begin position="493"/>
        <end position="608"/>
    </location>
</feature>
<feature type="domain" description="DUF11" evidence="4">
    <location>
        <begin position="870"/>
        <end position="984"/>
    </location>
</feature>
<name>A0A0C1QZP9_9CLOT</name>
<feature type="domain" description="SD-repeat containing protein B" evidence="5">
    <location>
        <begin position="6"/>
        <end position="66"/>
    </location>
</feature>
<keyword evidence="3" id="KW-0732">Signal</keyword>
<evidence type="ECO:0000259" key="4">
    <source>
        <dbReference type="Pfam" id="PF01345"/>
    </source>
</evidence>
<feature type="domain" description="DUF11" evidence="4">
    <location>
        <begin position="1373"/>
        <end position="1487"/>
    </location>
</feature>
<dbReference type="PANTHER" id="PTHR34819">
    <property type="entry name" value="LARGE CYSTEINE-RICH PERIPLASMIC PROTEIN OMCB"/>
    <property type="match status" value="1"/>
</dbReference>
<feature type="domain" description="DUF11" evidence="4">
    <location>
        <begin position="363"/>
        <end position="474"/>
    </location>
</feature>
<organism evidence="6 7">
    <name type="scientific">Clostridium argentinense CDC 2741</name>
    <dbReference type="NCBI Taxonomy" id="1418104"/>
    <lineage>
        <taxon>Bacteria</taxon>
        <taxon>Bacillati</taxon>
        <taxon>Bacillota</taxon>
        <taxon>Clostridia</taxon>
        <taxon>Eubacteriales</taxon>
        <taxon>Clostridiaceae</taxon>
        <taxon>Clostridium</taxon>
    </lineage>
</organism>
<feature type="domain" description="DUF11" evidence="4">
    <location>
        <begin position="995"/>
        <end position="1109"/>
    </location>
</feature>
<dbReference type="Pfam" id="PF01345">
    <property type="entry name" value="DUF11"/>
    <property type="match status" value="9"/>
</dbReference>
<dbReference type="InterPro" id="IPR051172">
    <property type="entry name" value="Chlamydia_OmcB"/>
</dbReference>
<dbReference type="Gene3D" id="2.60.40.10">
    <property type="entry name" value="Immunoglobulins"/>
    <property type="match status" value="9"/>
</dbReference>
<dbReference type="Proteomes" id="UP000031366">
    <property type="component" value="Unassembled WGS sequence"/>
</dbReference>
<reference evidence="6 7" key="1">
    <citation type="journal article" date="2015" name="Infect. Genet. Evol.">
        <title>Genomic sequences of six botulinum neurotoxin-producing strains representing three clostridial species illustrate the mobility and diversity of botulinum neurotoxin genes.</title>
        <authorList>
            <person name="Smith T.J."/>
            <person name="Hill K.K."/>
            <person name="Xie G."/>
            <person name="Foley B.T."/>
            <person name="Williamson C.H."/>
            <person name="Foster J.T."/>
            <person name="Johnson S.L."/>
            <person name="Chertkov O."/>
            <person name="Teshima H."/>
            <person name="Gibbons H.S."/>
            <person name="Johnsky L.A."/>
            <person name="Karavis M.A."/>
            <person name="Smith L.A."/>
        </authorList>
    </citation>
    <scope>NUCLEOTIDE SEQUENCE [LARGE SCALE GENOMIC DNA]</scope>
    <source>
        <strain evidence="6 7">CDC 2741</strain>
    </source>
</reference>
<dbReference type="InterPro" id="IPR013783">
    <property type="entry name" value="Ig-like_fold"/>
</dbReference>
<evidence type="ECO:0000256" key="1">
    <source>
        <dbReference type="ARBA" id="ARBA00004613"/>
    </source>
</evidence>
<sequence length="1560" mass="160982">MATVSGRVIFDRDRSATINAGDSGIANVPVVLQNTVTNVRLVVLTDANGNYSFINVPNGDYRIVQSFGTPGGVLTPGDFNNAVVGPVPVGTNPPISFATNPPPGSTNLDSLTPDTLLVTVTGGNLTNENFLDGPVIYTPIQNILDPCVSVSNVNLINVADNGTFGFFPPGTPANTGAPVEPYPGVTPDFTYVLPDPTKFTPIGGEYTVQNIMTNAMSNEIGAWWRIADHTTGNETGRMMVVNGFNPGAIFFRDVVSVQPNTNYLFSSWILNLFKVTGYPNPELGVRILDQNGNVLYSATLGAQIPVNTNAPEWKQIGTVINSQNNTSLTVEFLSEGPEVIGNDYAIDDVSLNEVQVPLFTPIKTISTPVANVGETVTYTVTLENTCTSPLTNVFFKDNVPNGLLFVAGSVTVNGVSEESSDPNIGFTIPDIPGGSTATVTFDAVVNAVPTPNPALNTATINYSYTPVEGGIENNFTVDSNTVPLEVRAPVVADISVIKTGSPNPVMSGEILTYTIDVSNLGPSDAQNVVLTDTIPPEITGAEFSTDGGVTFNPWPGSLSIGTLLNQETRTILIRGTVAPVAPGFITNTATVTSTTPDPNPSNNTSTSVIEVNESTQEADVGVFKSVGLNPVPAGGMVVYPITVSNFGPADAQNVVLTDAIPPEITGAEFSTDGGSTFNPWPGFFNIGTLPAGETINILIRGTVSPTATGIISNTAEVSSTTPDPNPSNNASTVDVEIIAPVEADISVAKTASPNPVAPGEVLTYTIVVANAGPSDAQNVVLTDSIPSSIIGPEFSTNGGGTFSSWPGSLNIGTLPAGQTRTILIRGTVSPSATGVIANTATVTSSTPDPNPGNNTSTIDVEVIPVVGEADISVEKTASPNPVTPGGVLTYTLVVSNTGPNAAENVVLNDNISSSIIGPEFSIDGGITFNPWTGSFNIGTLPAGSSRTILIRGTVSPTATGCINNTAIVISTTPDPNLINNVSSVCVEVVPQAEADVSVEKTASPNPVVPGGVLTYTIIVANAGPSDAQNVVLTDSIPPSIIGPEFSINGGVTFNPWPGTLSIGTLPAGSSRTILIRGTVSSSATGTITNTATVTSTTPDPDPFNNTSTVVTEVVAVPGEADVSVVKTASPNPVAPGGMLNYTIVVSNAGPNAAENVVLTDIISSSITGPEFSIDGGATFNSWSGSFNIGTLPAGSSRTILIRGTVSTTATGCINNTAIVISTTPDPNLINNVSSVCVEVVPQAEADISVVKTASPNPVAPGGVLTYTLVVSNAGPSDAQNVVLTDNIPSSIIGPEFSVDGGVTFNPWTGSISLGTLPAGSSRTILIRGTVSSSATGCINNTAIVTSTTPDPNPINNVSSICIEVETGAQGEADVSVEKAASQDQVMPGEVLTYIITVSNAGPSDAENVVLTDNIPPSIIEPEFSIDGGVTFDPWPGTLSIGTLPAGASRVILIRGTVSLRAKGCIVNTAKVTSTTPDPNLRNNTSSACVEVCRCNHKCFKCDEGFECDKWFECDECFESDESDRCLEGNECFKCNRCGKIRKCSKCGKNKSCNCIRNGFS</sequence>
<proteinExistence type="predicted"/>
<comment type="caution">
    <text evidence="6">The sequence shown here is derived from an EMBL/GenBank/DDBJ whole genome shotgun (WGS) entry which is preliminary data.</text>
</comment>
<accession>A0A0C1QZP9</accession>
<dbReference type="Gene3D" id="2.60.120.260">
    <property type="entry name" value="Galactose-binding domain-like"/>
    <property type="match status" value="1"/>
</dbReference>
<dbReference type="GO" id="GO:0005576">
    <property type="term" value="C:extracellular region"/>
    <property type="evidence" value="ECO:0007669"/>
    <property type="project" value="UniProtKB-SubCell"/>
</dbReference>
<keyword evidence="7" id="KW-1185">Reference proteome</keyword>
<dbReference type="EMBL" id="AYSO01000016">
    <property type="protein sequence ID" value="KIE46592.1"/>
    <property type="molecule type" value="Genomic_DNA"/>
</dbReference>
<dbReference type="NCBIfam" id="TIGR01451">
    <property type="entry name" value="B_ant_repeat"/>
    <property type="match status" value="9"/>
</dbReference>
<keyword evidence="2" id="KW-0964">Secreted</keyword>